<proteinExistence type="predicted"/>
<sequence>MKALISSIVCLMKSDFPLPRAWHLLPYAPTMILRQGAKFAEGKARRSTTQWKHSIHMAQVRWVQAASPIKCKLSEPCPKSAETTPALAAAAKNTNTAAGDKSGLRALTEALKPDYASLYVPPRFWTRKYIIV</sequence>
<reference evidence="2" key="1">
    <citation type="submission" date="2015-01" db="EMBL/GenBank/DDBJ databases">
        <authorList>
            <person name="Manzoor Shahid"/>
            <person name="Zubair Saima"/>
        </authorList>
    </citation>
    <scope>NUCLEOTIDE SEQUENCE [LARGE SCALE GENOMIC DNA]</scope>
    <source>
        <strain evidence="2">V1</strain>
    </source>
</reference>
<evidence type="ECO:0000313" key="1">
    <source>
        <dbReference type="EMBL" id="CEM62789.1"/>
    </source>
</evidence>
<accession>A0A0B7GVS4</accession>
<evidence type="ECO:0000313" key="2">
    <source>
        <dbReference type="Proteomes" id="UP000042527"/>
    </source>
</evidence>
<name>A0A0B7GVS4_TREPH</name>
<dbReference type="Proteomes" id="UP000042527">
    <property type="component" value="Unassembled WGS sequence"/>
</dbReference>
<organism evidence="1 2">
    <name type="scientific">Treponema phagedenis</name>
    <dbReference type="NCBI Taxonomy" id="162"/>
    <lineage>
        <taxon>Bacteria</taxon>
        <taxon>Pseudomonadati</taxon>
        <taxon>Spirochaetota</taxon>
        <taxon>Spirochaetia</taxon>
        <taxon>Spirochaetales</taxon>
        <taxon>Treponemataceae</taxon>
        <taxon>Treponema</taxon>
    </lineage>
</organism>
<dbReference type="AlphaFoldDB" id="A0A0B7GVS4"/>
<gene>
    <name evidence="1" type="ORF">TPHV1_50049</name>
</gene>
<keyword evidence="2" id="KW-1185">Reference proteome</keyword>
<dbReference type="EMBL" id="CDNC01000045">
    <property type="protein sequence ID" value="CEM62789.1"/>
    <property type="molecule type" value="Genomic_DNA"/>
</dbReference>
<protein>
    <submittedName>
        <fullName evidence="1">Uncharacterized protein</fullName>
    </submittedName>
</protein>